<accession>A0A381VY26</accession>
<evidence type="ECO:0000313" key="1">
    <source>
        <dbReference type="EMBL" id="SVA45122.1"/>
    </source>
</evidence>
<dbReference type="AlphaFoldDB" id="A0A381VY26"/>
<name>A0A381VY26_9ZZZZ</name>
<reference evidence="1" key="1">
    <citation type="submission" date="2018-05" db="EMBL/GenBank/DDBJ databases">
        <authorList>
            <person name="Lanie J.A."/>
            <person name="Ng W.-L."/>
            <person name="Kazmierczak K.M."/>
            <person name="Andrzejewski T.M."/>
            <person name="Davidsen T.M."/>
            <person name="Wayne K.J."/>
            <person name="Tettelin H."/>
            <person name="Glass J.I."/>
            <person name="Rusch D."/>
            <person name="Podicherti R."/>
            <person name="Tsui H.-C.T."/>
            <person name="Winkler M.E."/>
        </authorList>
    </citation>
    <scope>NUCLEOTIDE SEQUENCE</scope>
</reference>
<feature type="non-terminal residue" evidence="1">
    <location>
        <position position="29"/>
    </location>
</feature>
<proteinExistence type="predicted"/>
<protein>
    <submittedName>
        <fullName evidence="1">Uncharacterized protein</fullName>
    </submittedName>
</protein>
<sequence length="29" mass="3192">MRSRRSYFSIVTFVITAGLAWSAVATAQT</sequence>
<gene>
    <name evidence="1" type="ORF">METZ01_LOCUS97976</name>
</gene>
<organism evidence="1">
    <name type="scientific">marine metagenome</name>
    <dbReference type="NCBI Taxonomy" id="408172"/>
    <lineage>
        <taxon>unclassified sequences</taxon>
        <taxon>metagenomes</taxon>
        <taxon>ecological metagenomes</taxon>
    </lineage>
</organism>
<dbReference type="EMBL" id="UINC01010114">
    <property type="protein sequence ID" value="SVA45122.1"/>
    <property type="molecule type" value="Genomic_DNA"/>
</dbReference>